<evidence type="ECO:0000313" key="2">
    <source>
        <dbReference type="EMBL" id="MPC97307.1"/>
    </source>
</evidence>
<keyword evidence="1" id="KW-0812">Transmembrane</keyword>
<gene>
    <name evidence="2" type="ORF">E2C01_092617</name>
</gene>
<keyword evidence="1" id="KW-0472">Membrane</keyword>
<protein>
    <submittedName>
        <fullName evidence="2">Uncharacterized protein</fullName>
    </submittedName>
</protein>
<feature type="transmembrane region" description="Helical" evidence="1">
    <location>
        <begin position="12"/>
        <end position="33"/>
    </location>
</feature>
<dbReference type="EMBL" id="VSRR010109366">
    <property type="protein sequence ID" value="MPC97307.1"/>
    <property type="molecule type" value="Genomic_DNA"/>
</dbReference>
<proteinExistence type="predicted"/>
<dbReference type="Proteomes" id="UP000324222">
    <property type="component" value="Unassembled WGS sequence"/>
</dbReference>
<evidence type="ECO:0000256" key="1">
    <source>
        <dbReference type="SAM" id="Phobius"/>
    </source>
</evidence>
<sequence length="173" mass="20281">MFVLSFSHNPLFVSFYYILYFPSQFFLFLSSLSHSYPIHFLLISLYNFVSILFLFLTQSLPFRFCFLIFLTPPSSNTQTLSLPPSFLHLFPLFFSPPSYESIIYLAGRYRRSLSEVLAGFYRTIANLFQPSSSRDRHNFPLPSVDKTCCPRHLIFPFRSEMCSLKSYEKVVKV</sequence>
<feature type="transmembrane region" description="Helical" evidence="1">
    <location>
        <begin position="45"/>
        <end position="69"/>
    </location>
</feature>
<keyword evidence="3" id="KW-1185">Reference proteome</keyword>
<evidence type="ECO:0000313" key="3">
    <source>
        <dbReference type="Proteomes" id="UP000324222"/>
    </source>
</evidence>
<organism evidence="2 3">
    <name type="scientific">Portunus trituberculatus</name>
    <name type="common">Swimming crab</name>
    <name type="synonym">Neptunus trituberculatus</name>
    <dbReference type="NCBI Taxonomy" id="210409"/>
    <lineage>
        <taxon>Eukaryota</taxon>
        <taxon>Metazoa</taxon>
        <taxon>Ecdysozoa</taxon>
        <taxon>Arthropoda</taxon>
        <taxon>Crustacea</taxon>
        <taxon>Multicrustacea</taxon>
        <taxon>Malacostraca</taxon>
        <taxon>Eumalacostraca</taxon>
        <taxon>Eucarida</taxon>
        <taxon>Decapoda</taxon>
        <taxon>Pleocyemata</taxon>
        <taxon>Brachyura</taxon>
        <taxon>Eubrachyura</taxon>
        <taxon>Portunoidea</taxon>
        <taxon>Portunidae</taxon>
        <taxon>Portuninae</taxon>
        <taxon>Portunus</taxon>
    </lineage>
</organism>
<reference evidence="2 3" key="1">
    <citation type="submission" date="2019-05" db="EMBL/GenBank/DDBJ databases">
        <title>Another draft genome of Portunus trituberculatus and its Hox gene families provides insights of decapod evolution.</title>
        <authorList>
            <person name="Jeong J.-H."/>
            <person name="Song I."/>
            <person name="Kim S."/>
            <person name="Choi T."/>
            <person name="Kim D."/>
            <person name="Ryu S."/>
            <person name="Kim W."/>
        </authorList>
    </citation>
    <scope>NUCLEOTIDE SEQUENCE [LARGE SCALE GENOMIC DNA]</scope>
    <source>
        <tissue evidence="2">Muscle</tissue>
    </source>
</reference>
<name>A0A5B7JVX3_PORTR</name>
<comment type="caution">
    <text evidence="2">The sequence shown here is derived from an EMBL/GenBank/DDBJ whole genome shotgun (WGS) entry which is preliminary data.</text>
</comment>
<keyword evidence="1" id="KW-1133">Transmembrane helix</keyword>
<accession>A0A5B7JVX3</accession>
<dbReference type="AlphaFoldDB" id="A0A5B7JVX3"/>